<evidence type="ECO:0000256" key="6">
    <source>
        <dbReference type="PROSITE-ProRule" id="PRU00552"/>
    </source>
</evidence>
<dbReference type="GeneID" id="106475444"/>
<feature type="domain" description="DEAD-box RNA helicase Q" evidence="10">
    <location>
        <begin position="24"/>
        <end position="52"/>
    </location>
</feature>
<dbReference type="RefSeq" id="XP_022236388.1">
    <property type="nucleotide sequence ID" value="XM_022380680.1"/>
</dbReference>
<dbReference type="PROSITE" id="PS51195">
    <property type="entry name" value="Q_MOTIF"/>
    <property type="match status" value="1"/>
</dbReference>
<feature type="compositionally biased region" description="Polar residues" evidence="7">
    <location>
        <begin position="823"/>
        <end position="832"/>
    </location>
</feature>
<dbReference type="InterPro" id="IPR014014">
    <property type="entry name" value="RNA_helicase_DEAD_Q_motif"/>
</dbReference>
<reference evidence="12" key="1">
    <citation type="submission" date="2025-08" db="UniProtKB">
        <authorList>
            <consortium name="RefSeq"/>
        </authorList>
    </citation>
    <scope>IDENTIFICATION</scope>
    <source>
        <tissue evidence="12">Muscle</tissue>
    </source>
</reference>
<evidence type="ECO:0000313" key="12">
    <source>
        <dbReference type="RefSeq" id="XP_022236388.1"/>
    </source>
</evidence>
<feature type="compositionally biased region" description="Basic and acidic residues" evidence="7">
    <location>
        <begin position="833"/>
        <end position="854"/>
    </location>
</feature>
<accession>A0ABM1RYD3</accession>
<keyword evidence="3" id="KW-0378">Hydrolase</keyword>
<feature type="compositionally biased region" description="Basic and acidic residues" evidence="7">
    <location>
        <begin position="566"/>
        <end position="582"/>
    </location>
</feature>
<feature type="region of interest" description="Disordered" evidence="7">
    <location>
        <begin position="552"/>
        <end position="582"/>
    </location>
</feature>
<dbReference type="PROSITE" id="PS51192">
    <property type="entry name" value="HELICASE_ATP_BIND_1"/>
    <property type="match status" value="1"/>
</dbReference>
<dbReference type="InterPro" id="IPR011545">
    <property type="entry name" value="DEAD/DEAH_box_helicase_dom"/>
</dbReference>
<evidence type="ECO:0000259" key="9">
    <source>
        <dbReference type="PROSITE" id="PS51194"/>
    </source>
</evidence>
<feature type="domain" description="Helicase ATP-binding" evidence="8">
    <location>
        <begin position="55"/>
        <end position="225"/>
    </location>
</feature>
<evidence type="ECO:0000256" key="4">
    <source>
        <dbReference type="ARBA" id="ARBA00022806"/>
    </source>
</evidence>
<dbReference type="Pfam" id="PF00271">
    <property type="entry name" value="Helicase_C"/>
    <property type="match status" value="1"/>
</dbReference>
<feature type="region of interest" description="Disordered" evidence="7">
    <location>
        <begin position="823"/>
        <end position="891"/>
    </location>
</feature>
<feature type="compositionally biased region" description="Low complexity" evidence="7">
    <location>
        <begin position="426"/>
        <end position="437"/>
    </location>
</feature>
<evidence type="ECO:0000256" key="1">
    <source>
        <dbReference type="ARBA" id="ARBA00012552"/>
    </source>
</evidence>
<evidence type="ECO:0000256" key="2">
    <source>
        <dbReference type="ARBA" id="ARBA00022741"/>
    </source>
</evidence>
<dbReference type="EC" id="3.6.4.13" evidence="1"/>
<evidence type="ECO:0000256" key="3">
    <source>
        <dbReference type="ARBA" id="ARBA00022801"/>
    </source>
</evidence>
<feature type="compositionally biased region" description="Basic and acidic residues" evidence="7">
    <location>
        <begin position="804"/>
        <end position="813"/>
    </location>
</feature>
<feature type="compositionally biased region" description="Polar residues" evidence="7">
    <location>
        <begin position="794"/>
        <end position="803"/>
    </location>
</feature>
<feature type="short sequence motif" description="Q motif" evidence="6">
    <location>
        <begin position="24"/>
        <end position="52"/>
    </location>
</feature>
<organism evidence="11 12">
    <name type="scientific">Limulus polyphemus</name>
    <name type="common">Atlantic horseshoe crab</name>
    <dbReference type="NCBI Taxonomy" id="6850"/>
    <lineage>
        <taxon>Eukaryota</taxon>
        <taxon>Metazoa</taxon>
        <taxon>Ecdysozoa</taxon>
        <taxon>Arthropoda</taxon>
        <taxon>Chelicerata</taxon>
        <taxon>Merostomata</taxon>
        <taxon>Xiphosura</taxon>
        <taxon>Limulidae</taxon>
        <taxon>Limulus</taxon>
    </lineage>
</organism>
<evidence type="ECO:0000259" key="10">
    <source>
        <dbReference type="PROSITE" id="PS51195"/>
    </source>
</evidence>
<keyword evidence="5" id="KW-0067">ATP-binding</keyword>
<dbReference type="InterPro" id="IPR000629">
    <property type="entry name" value="RNA-helicase_DEAD-box_CS"/>
</dbReference>
<proteinExistence type="predicted"/>
<dbReference type="CDD" id="cd17943">
    <property type="entry name" value="DEADc_DDX20"/>
    <property type="match status" value="1"/>
</dbReference>
<dbReference type="InterPro" id="IPR001650">
    <property type="entry name" value="Helicase_C-like"/>
</dbReference>
<name>A0ABM1RYD3_LIMPO</name>
<gene>
    <name evidence="12" type="primary">LOC106475444</name>
</gene>
<keyword evidence="2" id="KW-0547">Nucleotide-binding</keyword>
<dbReference type="PROSITE" id="PS00039">
    <property type="entry name" value="DEAD_ATP_HELICASE"/>
    <property type="match status" value="1"/>
</dbReference>
<feature type="compositionally biased region" description="Basic and acidic residues" evidence="7">
    <location>
        <begin position="870"/>
        <end position="891"/>
    </location>
</feature>
<evidence type="ECO:0000256" key="7">
    <source>
        <dbReference type="SAM" id="MobiDB-lite"/>
    </source>
</evidence>
<feature type="region of interest" description="Disordered" evidence="7">
    <location>
        <begin position="794"/>
        <end position="813"/>
    </location>
</feature>
<evidence type="ECO:0000259" key="8">
    <source>
        <dbReference type="PROSITE" id="PS51192"/>
    </source>
</evidence>
<feature type="compositionally biased region" description="Polar residues" evidence="7">
    <location>
        <begin position="552"/>
        <end position="565"/>
    </location>
</feature>
<dbReference type="SUPFAM" id="SSF52540">
    <property type="entry name" value="P-loop containing nucleoside triphosphate hydrolases"/>
    <property type="match status" value="1"/>
</dbReference>
<dbReference type="InterPro" id="IPR027417">
    <property type="entry name" value="P-loop_NTPase"/>
</dbReference>
<protein>
    <recommendedName>
        <fullName evidence="1">RNA helicase</fullName>
        <ecNumber evidence="1">3.6.4.13</ecNumber>
    </recommendedName>
</protein>
<dbReference type="PANTHER" id="PTHR47958">
    <property type="entry name" value="ATP-DEPENDENT RNA HELICASE DBP3"/>
    <property type="match status" value="1"/>
</dbReference>
<sequence>MSDVTAHVIEGKWRSDDIKLQEQVDFSGLMLSEHVLCGLKEAGFIRPSPIQLHAIPLGRCGLDLIIQAKSGTGKTCVMTVIALENIELNTSATQVLILTPTREIAVQNCDVILSIGRKSPGLKSCYFIGGIPVKEDHLKLKKCHIAVGTPGRIQQLINEGLLKTDSVRLFVLDEADKLLEESFQTSINWIYSCLPSNKQILALSATYPEKLAQLLTLYMRNPMFCRLNVDKPSLLGLKQFYKVTPYHPLTQINFQHKIEALTSLFHSISFSQCLVFSNYQLRAESLSDILLKKGWPTAFISGSQEQSDRLKTMNQLKNFKLRVLVSTDLTARGIDAENVNLVVNLDVPWEVETYLHRIGRAGRFGSQGLTVTLASEGKELEQLMILQSKGHLDLYKLPDPIPNNLWNYAAILDRNTEVHHIKQSPLNKLNNEQQLNNHDSTTGNEARTTEKPGDQLSVDNNLLINGDGVPSETFGHSDGGSTKLETLPKLSDTKITSISSPSTSLKKIGEGENISNNSEKELFVQEMIKTDCNSHSEVELHAELYDKIESSHVSPNKNLPDCQSQQEKDSSSEHFKEIKGENSKSTMAFKNLQLTDNKHDSINRLCTDLEASLNIAHKIPIDVKHVLNDKVSESDEGKMSSYVDQDFQCFSVEDNQELKNCQQNPVNAYENAEKASSYNNQVTSANEETPTFFLHALSPASLESLDLQSKADLSGLLQKSDLTSQHLTYSEAVASYDEFIKSQQDETKDLRLIKLKSENFSEEQLQNVALFLKLKNYDFISAVNQNLLQQKSTNISTKDGNTPKSEESESKIDNKEFCGSASSLLQNDSTSLKTEELSNTEDKPADGESFKTENKTQPLKLEELSNTGDKPADGESFKTENKTQPLKLEESSVNRIHTPVASVKESVPLNVSEPEVKCIDTNPVYSNNQYNVENQYLDNDKMTNEHKSPENMLNKNSSDFAKKSSIGNFNEESVLSASTNDEDSDTSDSFLHSTLNDSECSETEVPEVNLSECPQTSNYVSISQRNASMSKVRSNHRDKNSSISCFKEHSELNSHSWDDKQGSSELDLSRRFFDVYRNQQYVPIFGKVGTRSLDQTQKSNQQYTYRKINERFRPIPAGQFHGQNGRCHSLASGFCKSCMMQEVSRPLEVGHLCEYQTCNNSQTGAISKRHHHHCLRDKRRHFKHYHSVDSIRRSRCCDGNQSCRFHCVTQCQNDQKSRNHKSIFSYWSNPCRSHHPRQTCRKDEAYDFMNPWLAYWAYIKELSKWKRNHTRCKCIH</sequence>
<dbReference type="Proteomes" id="UP000694941">
    <property type="component" value="Unplaced"/>
</dbReference>
<evidence type="ECO:0000313" key="11">
    <source>
        <dbReference type="Proteomes" id="UP000694941"/>
    </source>
</evidence>
<dbReference type="PROSITE" id="PS51194">
    <property type="entry name" value="HELICASE_CTER"/>
    <property type="match status" value="1"/>
</dbReference>
<dbReference type="CDD" id="cd18787">
    <property type="entry name" value="SF2_C_DEAD"/>
    <property type="match status" value="1"/>
</dbReference>
<dbReference type="SMART" id="SM00490">
    <property type="entry name" value="HELICc"/>
    <property type="match status" value="1"/>
</dbReference>
<dbReference type="InterPro" id="IPR014001">
    <property type="entry name" value="Helicase_ATP-bd"/>
</dbReference>
<dbReference type="Pfam" id="PF00270">
    <property type="entry name" value="DEAD"/>
    <property type="match status" value="1"/>
</dbReference>
<keyword evidence="4" id="KW-0347">Helicase</keyword>
<feature type="region of interest" description="Disordered" evidence="7">
    <location>
        <begin position="426"/>
        <end position="458"/>
    </location>
</feature>
<feature type="region of interest" description="Disordered" evidence="7">
    <location>
        <begin position="974"/>
        <end position="1012"/>
    </location>
</feature>
<keyword evidence="11" id="KW-1185">Reference proteome</keyword>
<feature type="domain" description="Helicase C-terminal" evidence="9">
    <location>
        <begin position="260"/>
        <end position="405"/>
    </location>
</feature>
<dbReference type="SMART" id="SM00487">
    <property type="entry name" value="DEXDc"/>
    <property type="match status" value="1"/>
</dbReference>
<evidence type="ECO:0000256" key="5">
    <source>
        <dbReference type="ARBA" id="ARBA00022840"/>
    </source>
</evidence>
<dbReference type="Gene3D" id="3.40.50.300">
    <property type="entry name" value="P-loop containing nucleotide triphosphate hydrolases"/>
    <property type="match status" value="2"/>
</dbReference>